<evidence type="ECO:0000313" key="4">
    <source>
        <dbReference type="Proteomes" id="UP000464178"/>
    </source>
</evidence>
<sequence length="227" mass="25490">MRDQLLSVVNPIVRTALKLRDDWATGSGPPFDAGRELLIARFRELLLTFAPPSARPGVSSFEIDLSAASLSSPEARYLGIGYALASWIDELFTLNSPVAGQWNERKFEVEFYETNDRAWRFWIQARMAAERATDDDLEVFYLCVVLGFRGEWVEDQAQLRAWLGSTRERLVKALRTEWVGPQALEPPASVPPRYGKARLARMAAFAGLSVLVCIPFGALLVARQLMK</sequence>
<dbReference type="PANTHER" id="PTHR38033">
    <property type="entry name" value="MEMBRANE PROTEIN-RELATED"/>
    <property type="match status" value="1"/>
</dbReference>
<keyword evidence="1" id="KW-0812">Transmembrane</keyword>
<feature type="domain" description="Type IV / VI secretion system DotU" evidence="2">
    <location>
        <begin position="67"/>
        <end position="214"/>
    </location>
</feature>
<evidence type="ECO:0000259" key="2">
    <source>
        <dbReference type="Pfam" id="PF09850"/>
    </source>
</evidence>
<proteinExistence type="predicted"/>
<name>A0A6P2DC73_9BACT</name>
<accession>A0A6P2DC73</accession>
<dbReference type="PANTHER" id="PTHR38033:SF1">
    <property type="entry name" value="DOTU FAMILY TYPE IV_VI SECRETION SYSTEM PROTEIN"/>
    <property type="match status" value="1"/>
</dbReference>
<keyword evidence="4" id="KW-1185">Reference proteome</keyword>
<protein>
    <recommendedName>
        <fullName evidence="2">Type IV / VI secretion system DotU domain-containing protein</fullName>
    </recommendedName>
</protein>
<organism evidence="3 4">
    <name type="scientific">Gemmata massiliana</name>
    <dbReference type="NCBI Taxonomy" id="1210884"/>
    <lineage>
        <taxon>Bacteria</taxon>
        <taxon>Pseudomonadati</taxon>
        <taxon>Planctomycetota</taxon>
        <taxon>Planctomycetia</taxon>
        <taxon>Gemmatales</taxon>
        <taxon>Gemmataceae</taxon>
        <taxon>Gemmata</taxon>
    </lineage>
</organism>
<reference evidence="3 4" key="1">
    <citation type="submission" date="2019-05" db="EMBL/GenBank/DDBJ databases">
        <authorList>
            <consortium name="Science for Life Laboratories"/>
        </authorList>
    </citation>
    <scope>NUCLEOTIDE SEQUENCE [LARGE SCALE GENOMIC DNA]</scope>
    <source>
        <strain evidence="3">Soil9</strain>
    </source>
</reference>
<evidence type="ECO:0000256" key="1">
    <source>
        <dbReference type="SAM" id="Phobius"/>
    </source>
</evidence>
<dbReference type="AlphaFoldDB" id="A0A6P2DC73"/>
<dbReference type="EMBL" id="LR593886">
    <property type="protein sequence ID" value="VTR99437.1"/>
    <property type="molecule type" value="Genomic_DNA"/>
</dbReference>
<dbReference type="KEGG" id="gms:SOIL9_85180"/>
<feature type="transmembrane region" description="Helical" evidence="1">
    <location>
        <begin position="202"/>
        <end position="222"/>
    </location>
</feature>
<dbReference type="Pfam" id="PF09850">
    <property type="entry name" value="DotU"/>
    <property type="match status" value="1"/>
</dbReference>
<keyword evidence="1" id="KW-0472">Membrane</keyword>
<dbReference type="Proteomes" id="UP000464178">
    <property type="component" value="Chromosome"/>
</dbReference>
<dbReference type="InterPro" id="IPR017732">
    <property type="entry name" value="T4/T6SS_DotU"/>
</dbReference>
<dbReference type="RefSeq" id="WP_162671883.1">
    <property type="nucleotide sequence ID" value="NZ_LR593886.1"/>
</dbReference>
<dbReference type="InterPro" id="IPR038522">
    <property type="entry name" value="T4/T6SS_DotU_sf"/>
</dbReference>
<evidence type="ECO:0000313" key="3">
    <source>
        <dbReference type="EMBL" id="VTR99437.1"/>
    </source>
</evidence>
<keyword evidence="1" id="KW-1133">Transmembrane helix</keyword>
<gene>
    <name evidence="3" type="ORF">SOIL9_85180</name>
</gene>
<dbReference type="Gene3D" id="1.25.40.590">
    <property type="entry name" value="Type IV / VI secretion system, DotU"/>
    <property type="match status" value="1"/>
</dbReference>